<sequence length="458" mass="48077">MTPRLLARAAYLAARGLTAVTDAVPPHLRFGRWRQMLTLLAPREAVAVVPRPAGERTTSAHAARARLTTRADLRCALIAGALDNGGVEMVVSALARGLPAHGVDVEVICTVGGRVAQELERAGVTVAEVGPERLAEHLSATRPDVIQLHRAERALIEAVDGCAAPVAPVFHAMESYLDGKTWASLRHLAAQAPFCVAVSGSVQRYFAAQLGATPIHVVVNGVAQNGLARVDRNQARRVVGSAAGVDVRADDILVVALQRYSDQKNPAGLVDAFLRAAEREPRLRLVVAGAPDSWLEYRRADMLRRAHARGDRVSLLGDCDPSPVLSAGDVFALDSFAEGGPIAAVEAVALGLPVVISDVGFARELVASTGGRGVVVPVAAPGTSPAAMARQRVRRHQANREAFARGLLTAAGLGLATVSGAPHPFAEADMVSRHAELLRQAAARGGERRPEWSAGSPG</sequence>
<dbReference type="GO" id="GO:0016757">
    <property type="term" value="F:glycosyltransferase activity"/>
    <property type="evidence" value="ECO:0007669"/>
    <property type="project" value="UniProtKB-KW"/>
</dbReference>
<evidence type="ECO:0000256" key="2">
    <source>
        <dbReference type="ARBA" id="ARBA00022679"/>
    </source>
</evidence>
<dbReference type="PANTHER" id="PTHR12526:SF636">
    <property type="entry name" value="BLL3647 PROTEIN"/>
    <property type="match status" value="1"/>
</dbReference>
<keyword evidence="6" id="KW-1185">Reference proteome</keyword>
<protein>
    <submittedName>
        <fullName evidence="5">Glycosyltransferase involved in cell wall biosynthesis</fullName>
    </submittedName>
</protein>
<evidence type="ECO:0000313" key="5">
    <source>
        <dbReference type="EMBL" id="RZS61860.1"/>
    </source>
</evidence>
<evidence type="ECO:0000256" key="1">
    <source>
        <dbReference type="ARBA" id="ARBA00022676"/>
    </source>
</evidence>
<keyword evidence="1" id="KW-0328">Glycosyltransferase</keyword>
<keyword evidence="2 5" id="KW-0808">Transferase</keyword>
<dbReference type="SUPFAM" id="SSF53756">
    <property type="entry name" value="UDP-Glycosyltransferase/glycogen phosphorylase"/>
    <property type="match status" value="1"/>
</dbReference>
<dbReference type="InterPro" id="IPR001296">
    <property type="entry name" value="Glyco_trans_1"/>
</dbReference>
<dbReference type="AlphaFoldDB" id="A0A4V2EY60"/>
<reference evidence="5 6" key="1">
    <citation type="submission" date="2019-02" db="EMBL/GenBank/DDBJ databases">
        <title>Sequencing the genomes of 1000 actinobacteria strains.</title>
        <authorList>
            <person name="Klenk H.-P."/>
        </authorList>
    </citation>
    <scope>NUCLEOTIDE SEQUENCE [LARGE SCALE GENOMIC DNA]</scope>
    <source>
        <strain evidence="5 6">DSM 16932</strain>
    </source>
</reference>
<name>A0A4V2EY60_9MICO</name>
<accession>A0A4V2EY60</accession>
<dbReference type="PANTHER" id="PTHR12526">
    <property type="entry name" value="GLYCOSYLTRANSFERASE"/>
    <property type="match status" value="1"/>
</dbReference>
<comment type="caution">
    <text evidence="5">The sequence shown here is derived from an EMBL/GenBank/DDBJ whole genome shotgun (WGS) entry which is preliminary data.</text>
</comment>
<dbReference type="RefSeq" id="WP_130414876.1">
    <property type="nucleotide sequence ID" value="NZ_SGWX01000001.1"/>
</dbReference>
<evidence type="ECO:0000259" key="4">
    <source>
        <dbReference type="Pfam" id="PF13439"/>
    </source>
</evidence>
<feature type="domain" description="Glycosyl transferase family 1" evidence="3">
    <location>
        <begin position="249"/>
        <end position="378"/>
    </location>
</feature>
<dbReference type="InterPro" id="IPR028098">
    <property type="entry name" value="Glyco_trans_4-like_N"/>
</dbReference>
<dbReference type="Gene3D" id="3.40.50.2000">
    <property type="entry name" value="Glycogen Phosphorylase B"/>
    <property type="match status" value="2"/>
</dbReference>
<dbReference type="Pfam" id="PF00534">
    <property type="entry name" value="Glycos_transf_1"/>
    <property type="match status" value="1"/>
</dbReference>
<feature type="domain" description="Glycosyltransferase subfamily 4-like N-terminal" evidence="4">
    <location>
        <begin position="85"/>
        <end position="222"/>
    </location>
</feature>
<dbReference type="Pfam" id="PF13439">
    <property type="entry name" value="Glyco_transf_4"/>
    <property type="match status" value="1"/>
</dbReference>
<dbReference type="OrthoDB" id="9790710at2"/>
<gene>
    <name evidence="5" type="ORF">EV386_2172</name>
</gene>
<organism evidence="5 6">
    <name type="scientific">Xylanimonas ulmi</name>
    <dbReference type="NCBI Taxonomy" id="228973"/>
    <lineage>
        <taxon>Bacteria</taxon>
        <taxon>Bacillati</taxon>
        <taxon>Actinomycetota</taxon>
        <taxon>Actinomycetes</taxon>
        <taxon>Micrococcales</taxon>
        <taxon>Promicromonosporaceae</taxon>
        <taxon>Xylanimonas</taxon>
    </lineage>
</organism>
<dbReference type="EMBL" id="SGWX01000001">
    <property type="protein sequence ID" value="RZS61860.1"/>
    <property type="molecule type" value="Genomic_DNA"/>
</dbReference>
<evidence type="ECO:0000313" key="6">
    <source>
        <dbReference type="Proteomes" id="UP000293852"/>
    </source>
</evidence>
<proteinExistence type="predicted"/>
<evidence type="ECO:0000259" key="3">
    <source>
        <dbReference type="Pfam" id="PF00534"/>
    </source>
</evidence>
<dbReference type="Proteomes" id="UP000293852">
    <property type="component" value="Unassembled WGS sequence"/>
</dbReference>